<keyword evidence="3" id="KW-1185">Reference proteome</keyword>
<comment type="caution">
    <text evidence="2">The sequence shown here is derived from an EMBL/GenBank/DDBJ whole genome shotgun (WGS) entry which is preliminary data.</text>
</comment>
<name>A0A495R7P6_9EURY</name>
<feature type="compositionally biased region" description="Acidic residues" evidence="1">
    <location>
        <begin position="131"/>
        <end position="145"/>
    </location>
</feature>
<feature type="compositionally biased region" description="Polar residues" evidence="1">
    <location>
        <begin position="312"/>
        <end position="329"/>
    </location>
</feature>
<gene>
    <name evidence="2" type="ORF">BDK61_2635</name>
</gene>
<evidence type="ECO:0000256" key="1">
    <source>
        <dbReference type="SAM" id="MobiDB-lite"/>
    </source>
</evidence>
<dbReference type="AlphaFoldDB" id="A0A495R7P6"/>
<feature type="compositionally biased region" description="Basic and acidic residues" evidence="1">
    <location>
        <begin position="146"/>
        <end position="158"/>
    </location>
</feature>
<proteinExistence type="predicted"/>
<reference evidence="2 3" key="1">
    <citation type="submission" date="2018-10" db="EMBL/GenBank/DDBJ databases">
        <title>Genomic Encyclopedia of Archaeal and Bacterial Type Strains, Phase II (KMG-II): from individual species to whole genera.</title>
        <authorList>
            <person name="Goeker M."/>
        </authorList>
    </citation>
    <scope>NUCLEOTIDE SEQUENCE [LARGE SCALE GENOMIC DNA]</scope>
    <source>
        <strain evidence="2 3">DSM 11927</strain>
    </source>
</reference>
<evidence type="ECO:0000313" key="2">
    <source>
        <dbReference type="EMBL" id="RKS83292.1"/>
    </source>
</evidence>
<dbReference type="Gene3D" id="1.10.8.60">
    <property type="match status" value="1"/>
</dbReference>
<accession>A0A495R7P6</accession>
<organism evidence="2 3">
    <name type="scientific">Haloarcula quadrata</name>
    <dbReference type="NCBI Taxonomy" id="182779"/>
    <lineage>
        <taxon>Archaea</taxon>
        <taxon>Methanobacteriati</taxon>
        <taxon>Methanobacteriota</taxon>
        <taxon>Stenosarchaea group</taxon>
        <taxon>Halobacteria</taxon>
        <taxon>Halobacteriales</taxon>
        <taxon>Haloarculaceae</taxon>
        <taxon>Haloarcula</taxon>
    </lineage>
</organism>
<sequence length="366" mass="39769">MPEAADVDDKAFDIWSSKLSRSSLTLAPDVSAQTLAGEFGRLDDETLDDLCSDAVMAALDDDATRLSMAHFKEAYEETAPEDDGERSGEAVQEAPSEPQLETTQEAQTGEEPAGPEIHDEDNADVEATVTESEDIDAGDDAEQDGEEGKPVSEMSHTDLAEEVEDLRETVDELESMVRDSNALVKAVRKQMAMQNQLLVGTETVQDAGIDPEGVVNHHQRLSEVEEQLQEQGDQIQMVRVDGGGSPDDPDSRAQRIRQTLYNKAKQHSEGKAEMDRDDVDSRLGGGLHRDTVLGAMKRAADGYEAEDDERSYTSINGSSDLQPVDSITFSVGEGRGNASKVVMNLSDVTGAEIRQNLTTKDTEEAH</sequence>
<feature type="region of interest" description="Disordered" evidence="1">
    <location>
        <begin position="71"/>
        <end position="158"/>
    </location>
</feature>
<feature type="region of interest" description="Disordered" evidence="1">
    <location>
        <begin position="302"/>
        <end position="332"/>
    </location>
</feature>
<feature type="region of interest" description="Disordered" evidence="1">
    <location>
        <begin position="238"/>
        <end position="287"/>
    </location>
</feature>
<dbReference type="Proteomes" id="UP000268233">
    <property type="component" value="Unassembled WGS sequence"/>
</dbReference>
<protein>
    <submittedName>
        <fullName evidence="2">Uncharacterized protein</fullName>
    </submittedName>
</protein>
<dbReference type="EMBL" id="RBWW01000001">
    <property type="protein sequence ID" value="RKS83292.1"/>
    <property type="molecule type" value="Genomic_DNA"/>
</dbReference>
<dbReference type="RefSeq" id="WP_121303398.1">
    <property type="nucleotide sequence ID" value="NZ_RBWW01000001.1"/>
</dbReference>
<evidence type="ECO:0000313" key="3">
    <source>
        <dbReference type="Proteomes" id="UP000268233"/>
    </source>
</evidence>